<dbReference type="GO" id="GO:0006284">
    <property type="term" value="P:base-excision repair"/>
    <property type="evidence" value="ECO:0007669"/>
    <property type="project" value="TreeGrafter"/>
</dbReference>
<dbReference type="Proteomes" id="UP000664940">
    <property type="component" value="Unassembled WGS sequence"/>
</dbReference>
<accession>A0A833YSW3</accession>
<feature type="domain" description="DNA-repair protein Xrcc1 N-terminal" evidence="1">
    <location>
        <begin position="1"/>
        <end position="85"/>
    </location>
</feature>
<dbReference type="GO" id="GO:0003684">
    <property type="term" value="F:damaged DNA binding"/>
    <property type="evidence" value="ECO:0007669"/>
    <property type="project" value="InterPro"/>
</dbReference>
<dbReference type="EMBL" id="JABVXQ010000014">
    <property type="protein sequence ID" value="KAF6079964.1"/>
    <property type="molecule type" value="Genomic_DNA"/>
</dbReference>
<dbReference type="Gene3D" id="2.60.120.260">
    <property type="entry name" value="Galactose-binding domain-like"/>
    <property type="match status" value="1"/>
</dbReference>
<dbReference type="PANTHER" id="PTHR11370:SF5">
    <property type="entry name" value="DNA REPAIR PROTEIN XRCC1"/>
    <property type="match status" value="1"/>
</dbReference>
<dbReference type="SUPFAM" id="SSF49785">
    <property type="entry name" value="Galactose-binding domain-like"/>
    <property type="match status" value="1"/>
</dbReference>
<proteinExistence type="predicted"/>
<reference evidence="2 3" key="1">
    <citation type="journal article" date="2020" name="Nature">
        <title>Six reference-quality genomes reveal evolution of bat adaptations.</title>
        <authorList>
            <person name="Jebb D."/>
            <person name="Huang Z."/>
            <person name="Pippel M."/>
            <person name="Hughes G.M."/>
            <person name="Lavrichenko K."/>
            <person name="Devanna P."/>
            <person name="Winkler S."/>
            <person name="Jermiin L.S."/>
            <person name="Skirmuntt E.C."/>
            <person name="Katzourakis A."/>
            <person name="Burkitt-Gray L."/>
            <person name="Ray D.A."/>
            <person name="Sullivan K.A.M."/>
            <person name="Roscito J.G."/>
            <person name="Kirilenko B.M."/>
            <person name="Davalos L.M."/>
            <person name="Corthals A.P."/>
            <person name="Power M.L."/>
            <person name="Jones G."/>
            <person name="Ransome R.D."/>
            <person name="Dechmann D.K.N."/>
            <person name="Locatelli A.G."/>
            <person name="Puechmaille S.J."/>
            <person name="Fedrigo O."/>
            <person name="Jarvis E.D."/>
            <person name="Hiller M."/>
            <person name="Vernes S.C."/>
            <person name="Myers E.W."/>
            <person name="Teeling E.C."/>
        </authorList>
    </citation>
    <scope>NUCLEOTIDE SEQUENCE [LARGE SCALE GENOMIC DNA]</scope>
    <source>
        <strain evidence="2">Bat1K_MPI-CBG_1</strain>
    </source>
</reference>
<dbReference type="GO" id="GO:0005634">
    <property type="term" value="C:nucleus"/>
    <property type="evidence" value="ECO:0007669"/>
    <property type="project" value="InterPro"/>
</dbReference>
<sequence length="157" mass="17186">MPEIRLRHVVSCSSQDSTHCAENLLKADTYRKWRAAKAGERTISVVLQLEKEEQIHSVDIGNDGSAFVEVLVGSSAAGTGEQDYELSPRSRHRALPASLKVPSCCLSALLPPPPAAQATLTSFLPLEIVLPVLEFDINGILQYVLLCELFCFIISYC</sequence>
<protein>
    <submittedName>
        <fullName evidence="2">X-ray repair cross complementing 1</fullName>
    </submittedName>
</protein>
<organism evidence="2 3">
    <name type="scientific">Phyllostomus discolor</name>
    <name type="common">pale spear-nosed bat</name>
    <dbReference type="NCBI Taxonomy" id="89673"/>
    <lineage>
        <taxon>Eukaryota</taxon>
        <taxon>Metazoa</taxon>
        <taxon>Chordata</taxon>
        <taxon>Craniata</taxon>
        <taxon>Vertebrata</taxon>
        <taxon>Euteleostomi</taxon>
        <taxon>Mammalia</taxon>
        <taxon>Eutheria</taxon>
        <taxon>Laurasiatheria</taxon>
        <taxon>Chiroptera</taxon>
        <taxon>Yangochiroptera</taxon>
        <taxon>Phyllostomidae</taxon>
        <taxon>Phyllostominae</taxon>
        <taxon>Phyllostomus</taxon>
    </lineage>
</organism>
<comment type="caution">
    <text evidence="2">The sequence shown here is derived from an EMBL/GenBank/DDBJ whole genome shotgun (WGS) entry which is preliminary data.</text>
</comment>
<evidence type="ECO:0000259" key="1">
    <source>
        <dbReference type="Pfam" id="PF01834"/>
    </source>
</evidence>
<dbReference type="Pfam" id="PF01834">
    <property type="entry name" value="XRCC1_N"/>
    <property type="match status" value="1"/>
</dbReference>
<dbReference type="PANTHER" id="PTHR11370">
    <property type="entry name" value="DNA-REPAIR PROTEIN XRCC1"/>
    <property type="match status" value="1"/>
</dbReference>
<dbReference type="InterPro" id="IPR002706">
    <property type="entry name" value="Xrcc1_N"/>
</dbReference>
<dbReference type="GO" id="GO:0000012">
    <property type="term" value="P:single strand break repair"/>
    <property type="evidence" value="ECO:0007669"/>
    <property type="project" value="InterPro"/>
</dbReference>
<gene>
    <name evidence="2" type="ORF">HJG60_020422</name>
</gene>
<dbReference type="AlphaFoldDB" id="A0A833YSW3"/>
<evidence type="ECO:0000313" key="3">
    <source>
        <dbReference type="Proteomes" id="UP000664940"/>
    </source>
</evidence>
<evidence type="ECO:0000313" key="2">
    <source>
        <dbReference type="EMBL" id="KAF6079964.1"/>
    </source>
</evidence>
<dbReference type="InterPro" id="IPR008979">
    <property type="entry name" value="Galactose-bd-like_sf"/>
</dbReference>
<name>A0A833YSW3_9CHIR</name>